<accession>A0A4U5WWI3</accession>
<proteinExistence type="predicted"/>
<protein>
    <submittedName>
        <fullName evidence="1">Uncharacterized protein</fullName>
    </submittedName>
</protein>
<dbReference type="Proteomes" id="UP000308632">
    <property type="component" value="Unassembled WGS sequence"/>
</dbReference>
<dbReference type="RefSeq" id="WP_137302474.1">
    <property type="nucleotide sequence ID" value="NZ_BMVD01000004.1"/>
</dbReference>
<sequence>MLARPLLTITIVPNPASLPLLGGLVASLPLWASVPEAAAWVTGFLVAFRVRVQLTRRPTHI</sequence>
<dbReference type="AlphaFoldDB" id="A0A4U5WWI3"/>
<evidence type="ECO:0000313" key="1">
    <source>
        <dbReference type="EMBL" id="TKT06884.1"/>
    </source>
</evidence>
<evidence type="ECO:0000313" key="2">
    <source>
        <dbReference type="Proteomes" id="UP000308632"/>
    </source>
</evidence>
<name>A0A4U5WWI3_STRGB</name>
<comment type="caution">
    <text evidence="1">The sequence shown here is derived from an EMBL/GenBank/DDBJ whole genome shotgun (WGS) entry which is preliminary data.</text>
</comment>
<reference evidence="1 2" key="1">
    <citation type="submission" date="2019-04" db="EMBL/GenBank/DDBJ databases">
        <title>Streptomyces lasaliensis sp.nov., an Actinomycete isolated from soil which produces the polyether antibiotic lasalocid.</title>
        <authorList>
            <person name="Erwin G."/>
            <person name="Haber C."/>
        </authorList>
    </citation>
    <scope>NUCLEOTIDE SEQUENCE [LARGE SCALE GENOMIC DNA]</scope>
    <source>
        <strain evidence="1 2">DSM 40089</strain>
    </source>
</reference>
<dbReference type="EMBL" id="SZPR01000019">
    <property type="protein sequence ID" value="TKT06884.1"/>
    <property type="molecule type" value="Genomic_DNA"/>
</dbReference>
<gene>
    <name evidence="1" type="ORF">E4U92_23680</name>
</gene>
<organism evidence="1 2">
    <name type="scientific">Streptomyces galbus</name>
    <dbReference type="NCBI Taxonomy" id="33898"/>
    <lineage>
        <taxon>Bacteria</taxon>
        <taxon>Bacillati</taxon>
        <taxon>Actinomycetota</taxon>
        <taxon>Actinomycetes</taxon>
        <taxon>Kitasatosporales</taxon>
        <taxon>Streptomycetaceae</taxon>
        <taxon>Streptomyces</taxon>
    </lineage>
</organism>